<accession>A0A9X3A2H5</accession>
<name>A0A9X3A2H5_9PSEU</name>
<gene>
    <name evidence="1" type="ORF">NZH93_27710</name>
</gene>
<comment type="caution">
    <text evidence="1">The sequence shown here is derived from an EMBL/GenBank/DDBJ whole genome shotgun (WGS) entry which is preliminary data.</text>
</comment>
<keyword evidence="2" id="KW-1185">Reference proteome</keyword>
<organism evidence="1 2">
    <name type="scientific">Umezawaea endophytica</name>
    <dbReference type="NCBI Taxonomy" id="1654476"/>
    <lineage>
        <taxon>Bacteria</taxon>
        <taxon>Bacillati</taxon>
        <taxon>Actinomycetota</taxon>
        <taxon>Actinomycetes</taxon>
        <taxon>Pseudonocardiales</taxon>
        <taxon>Pseudonocardiaceae</taxon>
        <taxon>Umezawaea</taxon>
    </lineage>
</organism>
<reference evidence="1" key="1">
    <citation type="submission" date="2022-08" db="EMBL/GenBank/DDBJ databases">
        <authorList>
            <person name="Tistechok S."/>
            <person name="Samborskyy M."/>
            <person name="Roman I."/>
        </authorList>
    </citation>
    <scope>NUCLEOTIDE SEQUENCE</scope>
    <source>
        <strain evidence="1">DSM 103496</strain>
    </source>
</reference>
<dbReference type="EMBL" id="JANYMP010000014">
    <property type="protein sequence ID" value="MCS7480659.1"/>
    <property type="molecule type" value="Genomic_DNA"/>
</dbReference>
<proteinExistence type="predicted"/>
<dbReference type="RefSeq" id="WP_259626145.1">
    <property type="nucleotide sequence ID" value="NZ_JANYMP010000014.1"/>
</dbReference>
<dbReference type="PROSITE" id="PS51257">
    <property type="entry name" value="PROKAR_LIPOPROTEIN"/>
    <property type="match status" value="1"/>
</dbReference>
<dbReference type="AlphaFoldDB" id="A0A9X3A2H5"/>
<evidence type="ECO:0000313" key="2">
    <source>
        <dbReference type="Proteomes" id="UP001141259"/>
    </source>
</evidence>
<protein>
    <submittedName>
        <fullName evidence="1">Uncharacterized protein</fullName>
    </submittedName>
</protein>
<sequence>MRILFWTTVLCVDAAQGALAVPVIAGAVIVACADAHANARRRGRFPNRASVWHQPPDVGAVL</sequence>
<dbReference type="Proteomes" id="UP001141259">
    <property type="component" value="Unassembled WGS sequence"/>
</dbReference>
<evidence type="ECO:0000313" key="1">
    <source>
        <dbReference type="EMBL" id="MCS7480659.1"/>
    </source>
</evidence>